<keyword evidence="2 5" id="KW-0812">Transmembrane</keyword>
<dbReference type="GO" id="GO:0016020">
    <property type="term" value="C:membrane"/>
    <property type="evidence" value="ECO:0007669"/>
    <property type="project" value="UniProtKB-SubCell"/>
</dbReference>
<dbReference type="Proteomes" id="UP000012429">
    <property type="component" value="Unassembled WGS sequence"/>
</dbReference>
<evidence type="ECO:0000256" key="5">
    <source>
        <dbReference type="SAM" id="Phobius"/>
    </source>
</evidence>
<evidence type="ECO:0000256" key="2">
    <source>
        <dbReference type="ARBA" id="ARBA00022692"/>
    </source>
</evidence>
<feature type="transmembrane region" description="Helical" evidence="5">
    <location>
        <begin position="71"/>
        <end position="90"/>
    </location>
</feature>
<keyword evidence="3 5" id="KW-1133">Transmembrane helix</keyword>
<evidence type="ECO:0000256" key="3">
    <source>
        <dbReference type="ARBA" id="ARBA00022989"/>
    </source>
</evidence>
<dbReference type="OrthoDB" id="7960583at2"/>
<evidence type="ECO:0000313" key="7">
    <source>
        <dbReference type="Proteomes" id="UP000012429"/>
    </source>
</evidence>
<proteinExistence type="predicted"/>
<dbReference type="InterPro" id="IPR032808">
    <property type="entry name" value="DoxX"/>
</dbReference>
<keyword evidence="7" id="KW-1185">Reference proteome</keyword>
<feature type="transmembrane region" description="Helical" evidence="5">
    <location>
        <begin position="44"/>
        <end position="64"/>
    </location>
</feature>
<evidence type="ECO:0008006" key="8">
    <source>
        <dbReference type="Google" id="ProtNLM"/>
    </source>
</evidence>
<evidence type="ECO:0000256" key="1">
    <source>
        <dbReference type="ARBA" id="ARBA00004141"/>
    </source>
</evidence>
<comment type="subcellular location">
    <subcellularLocation>
        <location evidence="1">Membrane</location>
        <topology evidence="1">Multi-pass membrane protein</topology>
    </subcellularLocation>
</comment>
<feature type="transmembrane region" description="Helical" evidence="5">
    <location>
        <begin position="96"/>
        <end position="116"/>
    </location>
</feature>
<geneLocation type="plasmid" evidence="6">
    <name>pPRF81a</name>
</geneLocation>
<dbReference type="Pfam" id="PF13564">
    <property type="entry name" value="DoxX_2"/>
    <property type="match status" value="1"/>
</dbReference>
<dbReference type="PATRIC" id="fig|363754.4.peg.6777"/>
<dbReference type="EMBL" id="AQHN01000095">
    <property type="protein sequence ID" value="ENN83862.1"/>
    <property type="molecule type" value="Genomic_DNA"/>
</dbReference>
<feature type="transmembrane region" description="Helical" evidence="5">
    <location>
        <begin position="5"/>
        <end position="24"/>
    </location>
</feature>
<keyword evidence="6" id="KW-0614">Plasmid</keyword>
<reference evidence="6 7" key="1">
    <citation type="journal article" date="2012" name="BMC Genomics">
        <title>Genomic basis of broad host range and environmental adaptability of Rhizobium tropici CIAT 899 and Rhizobium sp. PRF 81 which are used in inoculants for common bean (Phaseolus vulgaris L.).</title>
        <authorList>
            <person name="Ormeno-Orrillo E."/>
            <person name="Menna P."/>
            <person name="Almeida L.G."/>
            <person name="Ollero F.J."/>
            <person name="Nicolas M.F."/>
            <person name="Pains Rodrigues E."/>
            <person name="Shigueyoshi Nakatani A."/>
            <person name="Silva Batista J.S."/>
            <person name="Oliveira Chueire L.M."/>
            <person name="Souza R.C."/>
            <person name="Ribeiro Vasconcelos A.T."/>
            <person name="Megias M."/>
            <person name="Hungria M."/>
            <person name="Martinez-Romero E."/>
        </authorList>
    </citation>
    <scope>NUCLEOTIDE SEQUENCE [LARGE SCALE GENOMIC DNA]</scope>
    <source>
        <strain evidence="6 7">PRF 81</strain>
        <plasmid evidence="6">pPRF81a</plasmid>
    </source>
</reference>
<evidence type="ECO:0000256" key="4">
    <source>
        <dbReference type="ARBA" id="ARBA00023136"/>
    </source>
</evidence>
<gene>
    <name evidence="6" type="ORF">RHSP_41591</name>
</gene>
<protein>
    <recommendedName>
        <fullName evidence="8">DoxX family protein</fullName>
    </recommendedName>
</protein>
<sequence>MKLKWIYWTATGLLALIYLAGGAYYLSDIAGVQKIFPTLGYPPYLVPILAVLKPLAAVTILWRFSVALSDLAYAGMFYHLLLAISAHFNAGQTVEAAPALVGLMALLVSFATQNAARRKLSPYGTFPKTTETSK</sequence>
<organism evidence="6 7">
    <name type="scientific">Rhizobium freirei PRF 81</name>
    <dbReference type="NCBI Taxonomy" id="363754"/>
    <lineage>
        <taxon>Bacteria</taxon>
        <taxon>Pseudomonadati</taxon>
        <taxon>Pseudomonadota</taxon>
        <taxon>Alphaproteobacteria</taxon>
        <taxon>Hyphomicrobiales</taxon>
        <taxon>Rhizobiaceae</taxon>
        <taxon>Rhizobium/Agrobacterium group</taxon>
        <taxon>Rhizobium</taxon>
    </lineage>
</organism>
<keyword evidence="4 5" id="KW-0472">Membrane</keyword>
<dbReference type="AlphaFoldDB" id="N6UYB8"/>
<evidence type="ECO:0000313" key="6">
    <source>
        <dbReference type="EMBL" id="ENN83862.1"/>
    </source>
</evidence>
<dbReference type="RefSeq" id="WP_004129502.1">
    <property type="nucleotide sequence ID" value="NZ_AQHN01000095.1"/>
</dbReference>
<accession>N6UYB8</accession>
<comment type="caution">
    <text evidence="6">The sequence shown here is derived from an EMBL/GenBank/DDBJ whole genome shotgun (WGS) entry which is preliminary data.</text>
</comment>
<name>N6UYB8_9HYPH</name>